<dbReference type="PANTHER" id="PTHR10357:SF179">
    <property type="entry name" value="NEUTRAL AND BASIC AMINO ACID TRANSPORT PROTEIN RBAT"/>
    <property type="match status" value="1"/>
</dbReference>
<keyword evidence="5" id="KW-1185">Reference proteome</keyword>
<feature type="domain" description="Glycosyl hydrolase family 13 catalytic" evidence="3">
    <location>
        <begin position="67"/>
        <end position="463"/>
    </location>
</feature>
<dbReference type="InterPro" id="IPR045857">
    <property type="entry name" value="O16G_dom_2"/>
</dbReference>
<evidence type="ECO:0000313" key="5">
    <source>
        <dbReference type="Proteomes" id="UP001642540"/>
    </source>
</evidence>
<comment type="catalytic activity">
    <reaction evidence="1">
        <text>Hydrolysis of terminal, non-reducing (1-&gt;4)-linked alpha-D-glucose residues with release of alpha-D-glucose.</text>
        <dbReference type="EC" id="3.2.1.20"/>
    </reaction>
</comment>
<gene>
    <name evidence="4" type="ORF">ODALV1_LOCUS19889</name>
</gene>
<dbReference type="InterPro" id="IPR017853">
    <property type="entry name" value="GH"/>
</dbReference>
<comment type="caution">
    <text evidence="4">The sequence shown here is derived from an EMBL/GenBank/DDBJ whole genome shotgun (WGS) entry which is preliminary data.</text>
</comment>
<dbReference type="SMART" id="SM00642">
    <property type="entry name" value="Aamy"/>
    <property type="match status" value="1"/>
</dbReference>
<dbReference type="Gene3D" id="3.90.400.10">
    <property type="entry name" value="Oligo-1,6-glucosidase, Domain 2"/>
    <property type="match status" value="1"/>
</dbReference>
<protein>
    <recommendedName>
        <fullName evidence="2">alpha-glucosidase</fullName>
        <ecNumber evidence="2">3.2.1.20</ecNumber>
    </recommendedName>
</protein>
<dbReference type="InterPro" id="IPR006047">
    <property type="entry name" value="GH13_cat_dom"/>
</dbReference>
<dbReference type="Pfam" id="PF00128">
    <property type="entry name" value="Alpha-amylase"/>
    <property type="match status" value="1"/>
</dbReference>
<dbReference type="CDD" id="cd11328">
    <property type="entry name" value="AmyAc_maltase"/>
    <property type="match status" value="1"/>
</dbReference>
<accession>A0ABP1R814</accession>
<dbReference type="Proteomes" id="UP001642540">
    <property type="component" value="Unassembled WGS sequence"/>
</dbReference>
<name>A0ABP1R814_9HEXA</name>
<dbReference type="SUPFAM" id="SSF51445">
    <property type="entry name" value="(Trans)glycosidases"/>
    <property type="match status" value="1"/>
</dbReference>
<dbReference type="EMBL" id="CAXLJM020000068">
    <property type="protein sequence ID" value="CAL8122618.1"/>
    <property type="molecule type" value="Genomic_DNA"/>
</dbReference>
<dbReference type="EC" id="3.2.1.20" evidence="2"/>
<evidence type="ECO:0000313" key="4">
    <source>
        <dbReference type="EMBL" id="CAL8122618.1"/>
    </source>
</evidence>
<dbReference type="Gene3D" id="3.20.20.80">
    <property type="entry name" value="Glycosidases"/>
    <property type="match status" value="1"/>
</dbReference>
<proteinExistence type="predicted"/>
<reference evidence="4 5" key="1">
    <citation type="submission" date="2024-08" db="EMBL/GenBank/DDBJ databases">
        <authorList>
            <person name="Cucini C."/>
            <person name="Frati F."/>
        </authorList>
    </citation>
    <scope>NUCLEOTIDE SEQUENCE [LARGE SCALE GENOMIC DNA]</scope>
</reference>
<organism evidence="4 5">
    <name type="scientific">Orchesella dallaii</name>
    <dbReference type="NCBI Taxonomy" id="48710"/>
    <lineage>
        <taxon>Eukaryota</taxon>
        <taxon>Metazoa</taxon>
        <taxon>Ecdysozoa</taxon>
        <taxon>Arthropoda</taxon>
        <taxon>Hexapoda</taxon>
        <taxon>Collembola</taxon>
        <taxon>Entomobryomorpha</taxon>
        <taxon>Entomobryoidea</taxon>
        <taxon>Orchesellidae</taxon>
        <taxon>Orchesellinae</taxon>
        <taxon>Orchesella</taxon>
    </lineage>
</organism>
<evidence type="ECO:0000256" key="2">
    <source>
        <dbReference type="ARBA" id="ARBA00012741"/>
    </source>
</evidence>
<sequence>MAFVNISATSVSQFSDTVAEDSKQRHVDTSASTTSEITSTRKNLSLQKSYKAFECANKWWKNTVIYEVYVRSFYDSNNDGIGDLKGIEEKLDYFKQLGIDTLWLTPMYPSPMVDFGYDISDFVNIDPLFGNMDDFKKLLRSMKDKEMKLILDFVPNHTSDQHEWFKMSVLRQEPYQDYYVWRSPKVYDGNGQPSPPNNWRSVFGGSAWTYNETRKQYFLHQFAKEQPDLNFRNPLVIQEMINVMDFWLELGVDGFRLDAAPHILEDEEFRDNPQAKLKEGSDCKEDDYSFWDPVFTCNSPGILDILTSFRNVCDEWSLKEAKERVLMTEGYLPLPQLMEYYGTCSNPIAHFSFNFELLGLTKNCQASDAFTSITRWLDALPQWCCPNWQTGNHDQPRIATKLGEDMIDIMNMILLLLPGVAVTYYGEELGMKNTEISWEQTKDPAGKNAGPGRYKLFSRDGERSPMQWDVSNSSAGFSDSGIPWLPTNTNYLEVNVKSEFESERSHLQTYTRLVSLRKSKAWLNGDLDIRVLCDGSVLTFTRIDITSGEGILVATNFSKNKTDVDCRVFQHVPTEENAALVVAVTDLLEYYNEGSSASFANIRLNGRSGVVCKFSVKSEASK</sequence>
<evidence type="ECO:0000256" key="1">
    <source>
        <dbReference type="ARBA" id="ARBA00001657"/>
    </source>
</evidence>
<evidence type="ECO:0000259" key="3">
    <source>
        <dbReference type="SMART" id="SM00642"/>
    </source>
</evidence>
<dbReference type="PANTHER" id="PTHR10357">
    <property type="entry name" value="ALPHA-AMYLASE FAMILY MEMBER"/>
    <property type="match status" value="1"/>
</dbReference>